<dbReference type="InterPro" id="IPR043128">
    <property type="entry name" value="Rev_trsase/Diguanyl_cyclase"/>
</dbReference>
<dbReference type="GO" id="GO:0043709">
    <property type="term" value="P:cell adhesion involved in single-species biofilm formation"/>
    <property type="evidence" value="ECO:0007669"/>
    <property type="project" value="TreeGrafter"/>
</dbReference>
<dbReference type="Gene3D" id="3.30.70.270">
    <property type="match status" value="1"/>
</dbReference>
<dbReference type="OrthoDB" id="5293332at2"/>
<sequence length="390" mass="44066">MDKPQRNPWQGSSRLSLGLLFGVIAISAAIIITSLMLVIDQGRSLAQPNDPHSLWKGYNLQHNIRRLDAMVQQPAPAAQVLTQLRVLQSQITLLNMNTPFEYMPVLGAQARQDLLALQQQVQGWVTAMSAGEATPVLEGIRRDLPASLQNIHRMMNVIENANTNRNDEHRQHMLAYFDHLTWLLLGLAVGGSLLVGYLLMFILRLRSMRSHLEEANHNLERRVDERTRELSILASMDMLTGLYNRRTVIERANHWLAQHDDGGAVLMLDLDHFKQINDNYGHQAGDKALKYVARLMKEQLRDKGLFGRMGGEEFAILLFAVDEQQALATAESLRLGISQLQCRFDEVLIPLSASVGIAYRLDERHVDPLIARADKALYRAKHEGRNRVVA</sequence>
<dbReference type="InterPro" id="IPR000160">
    <property type="entry name" value="GGDEF_dom"/>
</dbReference>
<comment type="catalytic activity">
    <reaction evidence="2">
        <text>2 GTP = 3',3'-c-di-GMP + 2 diphosphate</text>
        <dbReference type="Rhea" id="RHEA:24898"/>
        <dbReference type="ChEBI" id="CHEBI:33019"/>
        <dbReference type="ChEBI" id="CHEBI:37565"/>
        <dbReference type="ChEBI" id="CHEBI:58805"/>
        <dbReference type="EC" id="2.7.7.65"/>
    </reaction>
</comment>
<dbReference type="CDD" id="cd01949">
    <property type="entry name" value="GGDEF"/>
    <property type="match status" value="1"/>
</dbReference>
<keyword evidence="3" id="KW-0175">Coiled coil</keyword>
<dbReference type="GO" id="GO:0005886">
    <property type="term" value="C:plasma membrane"/>
    <property type="evidence" value="ECO:0007669"/>
    <property type="project" value="TreeGrafter"/>
</dbReference>
<evidence type="ECO:0000313" key="6">
    <source>
        <dbReference type="EMBL" id="PPC76254.1"/>
    </source>
</evidence>
<dbReference type="SUPFAM" id="SSF55073">
    <property type="entry name" value="Nucleotide cyclase"/>
    <property type="match status" value="1"/>
</dbReference>
<dbReference type="EMBL" id="PRLP01000055">
    <property type="protein sequence ID" value="PPC76254.1"/>
    <property type="molecule type" value="Genomic_DNA"/>
</dbReference>
<evidence type="ECO:0000313" key="7">
    <source>
        <dbReference type="Proteomes" id="UP000238196"/>
    </source>
</evidence>
<evidence type="ECO:0000256" key="3">
    <source>
        <dbReference type="SAM" id="Coils"/>
    </source>
</evidence>
<accession>A0A2S5KN42</accession>
<dbReference type="NCBIfam" id="TIGR00254">
    <property type="entry name" value="GGDEF"/>
    <property type="match status" value="1"/>
</dbReference>
<dbReference type="FunFam" id="3.30.70.270:FF:000001">
    <property type="entry name" value="Diguanylate cyclase domain protein"/>
    <property type="match status" value="1"/>
</dbReference>
<organism evidence="6 7">
    <name type="scientific">Proteobacteria bacterium 228</name>
    <dbReference type="NCBI Taxonomy" id="2083153"/>
    <lineage>
        <taxon>Bacteria</taxon>
        <taxon>Pseudomonadati</taxon>
        <taxon>Pseudomonadota</taxon>
    </lineage>
</organism>
<dbReference type="AlphaFoldDB" id="A0A2S5KN42"/>
<evidence type="ECO:0000256" key="1">
    <source>
        <dbReference type="ARBA" id="ARBA00012528"/>
    </source>
</evidence>
<gene>
    <name evidence="6" type="ORF">C4K68_16595</name>
</gene>
<name>A0A2S5KN42_9PROT</name>
<dbReference type="InterPro" id="IPR029787">
    <property type="entry name" value="Nucleotide_cyclase"/>
</dbReference>
<dbReference type="PANTHER" id="PTHR45138:SF9">
    <property type="entry name" value="DIGUANYLATE CYCLASE DGCM-RELATED"/>
    <property type="match status" value="1"/>
</dbReference>
<dbReference type="EC" id="2.7.7.65" evidence="1"/>
<feature type="transmembrane region" description="Helical" evidence="4">
    <location>
        <begin position="15"/>
        <end position="39"/>
    </location>
</feature>
<dbReference type="InterPro" id="IPR050469">
    <property type="entry name" value="Diguanylate_Cyclase"/>
</dbReference>
<evidence type="ECO:0000259" key="5">
    <source>
        <dbReference type="PROSITE" id="PS50887"/>
    </source>
</evidence>
<evidence type="ECO:0000256" key="4">
    <source>
        <dbReference type="SAM" id="Phobius"/>
    </source>
</evidence>
<feature type="coiled-coil region" evidence="3">
    <location>
        <begin position="202"/>
        <end position="229"/>
    </location>
</feature>
<dbReference type="Proteomes" id="UP000238196">
    <property type="component" value="Unassembled WGS sequence"/>
</dbReference>
<dbReference type="PANTHER" id="PTHR45138">
    <property type="entry name" value="REGULATORY COMPONENTS OF SENSORY TRANSDUCTION SYSTEM"/>
    <property type="match status" value="1"/>
</dbReference>
<dbReference type="GO" id="GO:1902201">
    <property type="term" value="P:negative regulation of bacterial-type flagellum-dependent cell motility"/>
    <property type="evidence" value="ECO:0007669"/>
    <property type="project" value="TreeGrafter"/>
</dbReference>
<keyword evidence="4" id="KW-0472">Membrane</keyword>
<keyword evidence="4" id="KW-0812">Transmembrane</keyword>
<comment type="caution">
    <text evidence="6">The sequence shown here is derived from an EMBL/GenBank/DDBJ whole genome shotgun (WGS) entry which is preliminary data.</text>
</comment>
<dbReference type="PROSITE" id="PS50887">
    <property type="entry name" value="GGDEF"/>
    <property type="match status" value="1"/>
</dbReference>
<keyword evidence="4" id="KW-1133">Transmembrane helix</keyword>
<reference evidence="6 7" key="1">
    <citation type="submission" date="2018-02" db="EMBL/GenBank/DDBJ databases">
        <title>novel marine gammaproteobacteria from coastal saline agro ecosystem.</title>
        <authorList>
            <person name="Krishnan R."/>
            <person name="Ramesh Kumar N."/>
        </authorList>
    </citation>
    <scope>NUCLEOTIDE SEQUENCE [LARGE SCALE GENOMIC DNA]</scope>
    <source>
        <strain evidence="6 7">228</strain>
    </source>
</reference>
<dbReference type="GO" id="GO:0052621">
    <property type="term" value="F:diguanylate cyclase activity"/>
    <property type="evidence" value="ECO:0007669"/>
    <property type="project" value="UniProtKB-EC"/>
</dbReference>
<evidence type="ECO:0000256" key="2">
    <source>
        <dbReference type="ARBA" id="ARBA00034247"/>
    </source>
</evidence>
<protein>
    <recommendedName>
        <fullName evidence="1">diguanylate cyclase</fullName>
        <ecNumber evidence="1">2.7.7.65</ecNumber>
    </recommendedName>
</protein>
<dbReference type="SMART" id="SM00267">
    <property type="entry name" value="GGDEF"/>
    <property type="match status" value="1"/>
</dbReference>
<dbReference type="Pfam" id="PF00990">
    <property type="entry name" value="GGDEF"/>
    <property type="match status" value="1"/>
</dbReference>
<feature type="transmembrane region" description="Helical" evidence="4">
    <location>
        <begin position="180"/>
        <end position="203"/>
    </location>
</feature>
<proteinExistence type="predicted"/>
<feature type="domain" description="GGDEF" evidence="5">
    <location>
        <begin position="261"/>
        <end position="390"/>
    </location>
</feature>